<evidence type="ECO:0000256" key="4">
    <source>
        <dbReference type="ARBA" id="ARBA00022741"/>
    </source>
</evidence>
<protein>
    <recommendedName>
        <fullName evidence="2">valine--tRNA ligase</fullName>
        <ecNumber evidence="2">6.1.1.9</ecNumber>
    </recommendedName>
    <alternativeName>
        <fullName evidence="8">Valyl-tRNA synthetase</fullName>
    </alternativeName>
</protein>
<dbReference type="InterPro" id="IPR033705">
    <property type="entry name" value="Anticodon_Ia_Val"/>
</dbReference>
<dbReference type="Gene3D" id="1.10.730.10">
    <property type="entry name" value="Isoleucyl-tRNA Synthetase, Domain 1"/>
    <property type="match status" value="1"/>
</dbReference>
<dbReference type="AlphaFoldDB" id="A0A131YN24"/>
<keyword evidence="7 10" id="KW-0030">Aminoacyl-tRNA synthetase</keyword>
<keyword evidence="6 10" id="KW-0648">Protein biosynthesis</keyword>
<dbReference type="SUPFAM" id="SSF50677">
    <property type="entry name" value="ValRS/IleRS/LeuRS editing domain"/>
    <property type="match status" value="1"/>
</dbReference>
<keyword evidence="4 10" id="KW-0547">Nucleotide-binding</keyword>
<dbReference type="Pfam" id="PF00133">
    <property type="entry name" value="tRNA-synt_1"/>
    <property type="match status" value="1"/>
</dbReference>
<dbReference type="GO" id="GO:0004832">
    <property type="term" value="F:valine-tRNA ligase activity"/>
    <property type="evidence" value="ECO:0007669"/>
    <property type="project" value="UniProtKB-EC"/>
</dbReference>
<dbReference type="EC" id="6.1.1.9" evidence="2"/>
<dbReference type="GO" id="GO:0005524">
    <property type="term" value="F:ATP binding"/>
    <property type="evidence" value="ECO:0007669"/>
    <property type="project" value="UniProtKB-KW"/>
</dbReference>
<comment type="similarity">
    <text evidence="1 10">Belongs to the class-I aminoacyl-tRNA synthetase family.</text>
</comment>
<dbReference type="InterPro" id="IPR002303">
    <property type="entry name" value="Valyl-tRNA_ligase"/>
</dbReference>
<dbReference type="SUPFAM" id="SSF52374">
    <property type="entry name" value="Nucleotidylyl transferase"/>
    <property type="match status" value="1"/>
</dbReference>
<dbReference type="Pfam" id="PF08264">
    <property type="entry name" value="Anticodon_1"/>
    <property type="match status" value="1"/>
</dbReference>
<dbReference type="EMBL" id="GEDV01007883">
    <property type="protein sequence ID" value="JAP80674.1"/>
    <property type="molecule type" value="Transcribed_RNA"/>
</dbReference>
<proteinExistence type="inferred from homology"/>
<keyword evidence="3 10" id="KW-0436">Ligase</keyword>
<dbReference type="PANTHER" id="PTHR11946:SF109">
    <property type="entry name" value="VALINE--TRNA LIGASE"/>
    <property type="match status" value="1"/>
</dbReference>
<feature type="region of interest" description="Disordered" evidence="11">
    <location>
        <begin position="987"/>
        <end position="1009"/>
    </location>
</feature>
<evidence type="ECO:0000256" key="5">
    <source>
        <dbReference type="ARBA" id="ARBA00022840"/>
    </source>
</evidence>
<keyword evidence="5 10" id="KW-0067">ATP-binding</keyword>
<evidence type="ECO:0000256" key="11">
    <source>
        <dbReference type="SAM" id="MobiDB-lite"/>
    </source>
</evidence>
<dbReference type="Gene3D" id="3.40.50.620">
    <property type="entry name" value="HUPs"/>
    <property type="match status" value="2"/>
</dbReference>
<dbReference type="PROSITE" id="PS00178">
    <property type="entry name" value="AA_TRNA_LIGASE_I"/>
    <property type="match status" value="1"/>
</dbReference>
<dbReference type="Gene3D" id="3.90.740.10">
    <property type="entry name" value="Valyl/Leucyl/Isoleucyl-tRNA synthetase, editing domain"/>
    <property type="match status" value="1"/>
</dbReference>
<organism evidence="14">
    <name type="scientific">Rhipicephalus appendiculatus</name>
    <name type="common">Brown ear tick</name>
    <dbReference type="NCBI Taxonomy" id="34631"/>
    <lineage>
        <taxon>Eukaryota</taxon>
        <taxon>Metazoa</taxon>
        <taxon>Ecdysozoa</taxon>
        <taxon>Arthropoda</taxon>
        <taxon>Chelicerata</taxon>
        <taxon>Arachnida</taxon>
        <taxon>Acari</taxon>
        <taxon>Parasitiformes</taxon>
        <taxon>Ixodida</taxon>
        <taxon>Ixodoidea</taxon>
        <taxon>Ixodidae</taxon>
        <taxon>Rhipicephalinae</taxon>
        <taxon>Rhipicephalus</taxon>
        <taxon>Rhipicephalus</taxon>
    </lineage>
</organism>
<dbReference type="PRINTS" id="PR00986">
    <property type="entry name" value="TRNASYNTHVAL"/>
</dbReference>
<dbReference type="CDD" id="cd07962">
    <property type="entry name" value="Anticodon_Ia_Val"/>
    <property type="match status" value="1"/>
</dbReference>
<evidence type="ECO:0000256" key="9">
    <source>
        <dbReference type="ARBA" id="ARBA00047552"/>
    </source>
</evidence>
<evidence type="ECO:0000256" key="10">
    <source>
        <dbReference type="RuleBase" id="RU363035"/>
    </source>
</evidence>
<comment type="catalytic activity">
    <reaction evidence="9">
        <text>tRNA(Val) + L-valine + ATP = L-valyl-tRNA(Val) + AMP + diphosphate</text>
        <dbReference type="Rhea" id="RHEA:10704"/>
        <dbReference type="Rhea" id="RHEA-COMP:9672"/>
        <dbReference type="Rhea" id="RHEA-COMP:9708"/>
        <dbReference type="ChEBI" id="CHEBI:30616"/>
        <dbReference type="ChEBI" id="CHEBI:33019"/>
        <dbReference type="ChEBI" id="CHEBI:57762"/>
        <dbReference type="ChEBI" id="CHEBI:78442"/>
        <dbReference type="ChEBI" id="CHEBI:78537"/>
        <dbReference type="ChEBI" id="CHEBI:456215"/>
        <dbReference type="EC" id="6.1.1.9"/>
    </reaction>
</comment>
<name>A0A131YN24_RHIAP</name>
<dbReference type="PANTHER" id="PTHR11946">
    <property type="entry name" value="VALYL-TRNA SYNTHETASES"/>
    <property type="match status" value="1"/>
</dbReference>
<dbReference type="InterPro" id="IPR013155">
    <property type="entry name" value="M/V/L/I-tRNA-synth_anticd-bd"/>
</dbReference>
<dbReference type="GO" id="GO:0006438">
    <property type="term" value="P:valyl-tRNA aminoacylation"/>
    <property type="evidence" value="ECO:0007669"/>
    <property type="project" value="InterPro"/>
</dbReference>
<feature type="domain" description="Methionyl/Valyl/Leucyl/Isoleucyl-tRNA synthetase anticodon-binding" evidence="13">
    <location>
        <begin position="718"/>
        <end position="865"/>
    </location>
</feature>
<dbReference type="InterPro" id="IPR014729">
    <property type="entry name" value="Rossmann-like_a/b/a_fold"/>
</dbReference>
<dbReference type="InterPro" id="IPR009008">
    <property type="entry name" value="Val/Leu/Ile-tRNA-synth_edit"/>
</dbReference>
<evidence type="ECO:0000256" key="7">
    <source>
        <dbReference type="ARBA" id="ARBA00023146"/>
    </source>
</evidence>
<dbReference type="InterPro" id="IPR002300">
    <property type="entry name" value="aa-tRNA-synth_Ia"/>
</dbReference>
<evidence type="ECO:0000313" key="14">
    <source>
        <dbReference type="EMBL" id="JAP80674.1"/>
    </source>
</evidence>
<dbReference type="GO" id="GO:0005829">
    <property type="term" value="C:cytosol"/>
    <property type="evidence" value="ECO:0007669"/>
    <property type="project" value="TreeGrafter"/>
</dbReference>
<dbReference type="NCBIfam" id="NF004349">
    <property type="entry name" value="PRK05729.1"/>
    <property type="match status" value="1"/>
</dbReference>
<dbReference type="CDD" id="cd00817">
    <property type="entry name" value="ValRS_core"/>
    <property type="match status" value="1"/>
</dbReference>
<evidence type="ECO:0000256" key="1">
    <source>
        <dbReference type="ARBA" id="ARBA00005594"/>
    </source>
</evidence>
<dbReference type="InterPro" id="IPR009080">
    <property type="entry name" value="tRNAsynth_Ia_anticodon-bd"/>
</dbReference>
<reference evidence="14" key="1">
    <citation type="journal article" date="2016" name="Ticks Tick Borne Dis.">
        <title>De novo assembly and annotation of the salivary gland transcriptome of Rhipicephalus appendiculatus male and female ticks during blood feeding.</title>
        <authorList>
            <person name="de Castro M.H."/>
            <person name="de Klerk D."/>
            <person name="Pienaar R."/>
            <person name="Latif A.A."/>
            <person name="Rees D.J."/>
            <person name="Mans B.J."/>
        </authorList>
    </citation>
    <scope>NUCLEOTIDE SEQUENCE</scope>
    <source>
        <tissue evidence="14">Salivary glands</tissue>
    </source>
</reference>
<evidence type="ECO:0000256" key="8">
    <source>
        <dbReference type="ARBA" id="ARBA00029936"/>
    </source>
</evidence>
<dbReference type="SUPFAM" id="SSF47323">
    <property type="entry name" value="Anticodon-binding domain of a subclass of class I aminoacyl-tRNA synthetases"/>
    <property type="match status" value="1"/>
</dbReference>
<sequence length="1009" mass="114259">MWSCPRAAFCASKKRLPATLVQRPSATASSNLLPKDVSGQFPKVYNSEDVEAGWFDWWESASIHAPPKEAKEEGTFSMVLPPPNITGDLHLGHALTVTIQDTLARWHRMCGKRVVWVPGCDHAGIATQLVVEKQLWAEQGITRQQLGRPRFLEAAHAWKKQKEANILRQLKRLGASLDYSRYMFTMDKPMNAAVTTAFVRLFDAGLIYREKKMVNWCYWLQSAISDSEVKHVPISPGEKIKLPGSDYGVEVGFLEKVAFPIDNSEIEVATTRLETMLADTALAVHPEDARYAHFIGRRARHPITGRDLPVVADSQVDRSFGTGAMKVTPGYSKMDYALSKKHSLPALECFDDEGRVIEGYNAFTGLSRFQVRDAIRERLQQTGAYRSRLPHATTVPVCSRSGDLLDFRLKPQFFLRLERLAMEALQAVESGELVLEPDHCRKAWQEWLTKTEDWCISRQLWWGHQIPAYRVLNANSEDVWVSAATAQEAATKAALKLGVEREDVLHLRQDEDVLDTWFSSALIPFSVFGWPQNTWSLRHFYPLSLMETGQDILFFWVARMVMLGKELTQQLPFTKVLLHGMIRDSEGRKMSKSLGNVLDPLDIIDGKSLQGMEAATYDLHRRGYIGEEELLTALKSQRKAFPNGIAKCGSDALRLALLLYDVTATNVNFQMKDAVYWLHFCNKFWQATRFFLSAAEKLGSSPQFIPLLQIQSQLSVMDRWLLSCLAHFVSTCNDSLSSGRLHHFAAAIQTFVVVQLCDVYLESMKAAVWESRTSELERTCSVLWVAVGTTLRLMAPAAPFLCEEVHQRLSAVFGDKNIASICTAPYPTTQQWSLWRAEDLEHRMQRTLAIVSSLRSARLSCGLKQPRAFVKMEDENADFVRHLAPTICHLAKLQELTVLSSTILPWEAPSEAHWTWAMVDSSADIYIETDKEAVQMALQQRLQKLLNRLNSLERRQSHPRYRFQNSAAEQSRHTEQIANMKKEIAMLQGHSTGAVPKDKGRHKVDSPDR</sequence>
<dbReference type="NCBIfam" id="TIGR00422">
    <property type="entry name" value="valS"/>
    <property type="match status" value="1"/>
</dbReference>
<accession>A0A131YN24</accession>
<evidence type="ECO:0000256" key="3">
    <source>
        <dbReference type="ARBA" id="ARBA00022598"/>
    </source>
</evidence>
<dbReference type="GO" id="GO:0002161">
    <property type="term" value="F:aminoacyl-tRNA deacylase activity"/>
    <property type="evidence" value="ECO:0007669"/>
    <property type="project" value="InterPro"/>
</dbReference>
<evidence type="ECO:0000256" key="6">
    <source>
        <dbReference type="ARBA" id="ARBA00022917"/>
    </source>
</evidence>
<dbReference type="FunFam" id="3.40.50.620:FF:000020">
    <property type="entry name" value="Valine--tRNA ligase, mitochondrial"/>
    <property type="match status" value="1"/>
</dbReference>
<dbReference type="InterPro" id="IPR001412">
    <property type="entry name" value="aa-tRNA-synth_I_CS"/>
</dbReference>
<evidence type="ECO:0000259" key="13">
    <source>
        <dbReference type="Pfam" id="PF08264"/>
    </source>
</evidence>
<feature type="domain" description="Aminoacyl-tRNA synthetase class Ia" evidence="12">
    <location>
        <begin position="54"/>
        <end position="663"/>
    </location>
</feature>
<evidence type="ECO:0000259" key="12">
    <source>
        <dbReference type="Pfam" id="PF00133"/>
    </source>
</evidence>
<evidence type="ECO:0000256" key="2">
    <source>
        <dbReference type="ARBA" id="ARBA00013169"/>
    </source>
</evidence>